<gene>
    <name evidence="1" type="ORF">E7Z73_00845</name>
</gene>
<dbReference type="InterPro" id="IPR036388">
    <property type="entry name" value="WH-like_DNA-bd_sf"/>
</dbReference>
<protein>
    <submittedName>
        <fullName evidence="1">Uncharacterized protein</fullName>
    </submittedName>
</protein>
<sequence length="80" mass="9477">MINEKTLEDSYNLPVIEEITLRDIPYPQQKEEIIEYCKKNKRVFLSDVANDLKLDLWDVYNIINELIDEGILGVHNDNRL</sequence>
<dbReference type="AlphaFoldDB" id="A0A8T3V897"/>
<dbReference type="EMBL" id="SUTE01000002">
    <property type="protein sequence ID" value="MBE6504278.1"/>
    <property type="molecule type" value="Genomic_DNA"/>
</dbReference>
<proteinExistence type="predicted"/>
<comment type="caution">
    <text evidence="1">The sequence shown here is derived from an EMBL/GenBank/DDBJ whole genome shotgun (WGS) entry which is preliminary data.</text>
</comment>
<dbReference type="RefSeq" id="WP_303735917.1">
    <property type="nucleotide sequence ID" value="NZ_SUTE01000002.1"/>
</dbReference>
<evidence type="ECO:0000313" key="1">
    <source>
        <dbReference type="EMBL" id="MBE6504278.1"/>
    </source>
</evidence>
<evidence type="ECO:0000313" key="2">
    <source>
        <dbReference type="Proteomes" id="UP000762703"/>
    </source>
</evidence>
<accession>A0A8T3V897</accession>
<dbReference type="Proteomes" id="UP000762703">
    <property type="component" value="Unassembled WGS sequence"/>
</dbReference>
<organism evidence="1 2">
    <name type="scientific">Methanobrevibacter millerae</name>
    <dbReference type="NCBI Taxonomy" id="230361"/>
    <lineage>
        <taxon>Archaea</taxon>
        <taxon>Methanobacteriati</taxon>
        <taxon>Methanobacteriota</taxon>
        <taxon>Methanomada group</taxon>
        <taxon>Methanobacteria</taxon>
        <taxon>Methanobacteriales</taxon>
        <taxon>Methanobacteriaceae</taxon>
        <taxon>Methanobrevibacter</taxon>
    </lineage>
</organism>
<dbReference type="Gene3D" id="1.10.10.10">
    <property type="entry name" value="Winged helix-like DNA-binding domain superfamily/Winged helix DNA-binding domain"/>
    <property type="match status" value="1"/>
</dbReference>
<name>A0A8T3V897_9EURY</name>
<reference evidence="1" key="1">
    <citation type="submission" date="2019-04" db="EMBL/GenBank/DDBJ databases">
        <title>Evolution of Biomass-Degrading Anaerobic Consortia Revealed by Metagenomics.</title>
        <authorList>
            <person name="Peng X."/>
        </authorList>
    </citation>
    <scope>NUCLEOTIDE SEQUENCE</scope>
    <source>
        <strain evidence="1">SIG12</strain>
    </source>
</reference>